<name>A0A0R1S6B1_9LACO</name>
<dbReference type="RefSeq" id="WP_025083485.1">
    <property type="nucleotide sequence ID" value="NZ_AZEX01000027.1"/>
</dbReference>
<evidence type="ECO:0000313" key="2">
    <source>
        <dbReference type="Proteomes" id="UP000051264"/>
    </source>
</evidence>
<gene>
    <name evidence="1" type="ORF">FC69_GL001001</name>
</gene>
<dbReference type="PATRIC" id="fig|1423747.3.peg.1022"/>
<dbReference type="EMBL" id="AZEX01000027">
    <property type="protein sequence ID" value="KRL60987.1"/>
    <property type="molecule type" value="Genomic_DNA"/>
</dbReference>
<dbReference type="eggNOG" id="ENOG5030A6A">
    <property type="taxonomic scope" value="Bacteria"/>
</dbReference>
<sequence>MSAKVAGTIMYKTETGQYVFLVKPQTKETFEMLSTEKNNQQTPLAAVLIALQAKLKIDVNQLRLTNLANIKLDSENVSFFVFQWSEHMPEFYTEQLALISEAGFQFKTPSEFTALLDKLEVTSVPHLN</sequence>
<comment type="caution">
    <text evidence="1">The sequence shown here is derived from an EMBL/GenBank/DDBJ whole genome shotgun (WGS) entry which is preliminary data.</text>
</comment>
<dbReference type="STRING" id="1423747.FC69_GL001001"/>
<accession>A0A0R1S6B1</accession>
<evidence type="ECO:0000313" key="1">
    <source>
        <dbReference type="EMBL" id="KRL60987.1"/>
    </source>
</evidence>
<dbReference type="AlphaFoldDB" id="A0A0R1S6B1"/>
<reference evidence="1 2" key="1">
    <citation type="journal article" date="2015" name="Genome Announc.">
        <title>Expanding the biotechnology potential of lactobacilli through comparative genomics of 213 strains and associated genera.</title>
        <authorList>
            <person name="Sun Z."/>
            <person name="Harris H.M."/>
            <person name="McCann A."/>
            <person name="Guo C."/>
            <person name="Argimon S."/>
            <person name="Zhang W."/>
            <person name="Yang X."/>
            <person name="Jeffery I.B."/>
            <person name="Cooney J.C."/>
            <person name="Kagawa T.F."/>
            <person name="Liu W."/>
            <person name="Song Y."/>
            <person name="Salvetti E."/>
            <person name="Wrobel A."/>
            <person name="Rasinkangas P."/>
            <person name="Parkhill J."/>
            <person name="Rea M.C."/>
            <person name="O'Sullivan O."/>
            <person name="Ritari J."/>
            <person name="Douillard F.P."/>
            <person name="Paul Ross R."/>
            <person name="Yang R."/>
            <person name="Briner A.E."/>
            <person name="Felis G.E."/>
            <person name="de Vos W.M."/>
            <person name="Barrangou R."/>
            <person name="Klaenhammer T.R."/>
            <person name="Caufield P.W."/>
            <person name="Cui Y."/>
            <person name="Zhang H."/>
            <person name="O'Toole P.W."/>
        </authorList>
    </citation>
    <scope>NUCLEOTIDE SEQUENCE [LARGE SCALE GENOMIC DNA]</scope>
    <source>
        <strain evidence="1 2">DSM 14340</strain>
    </source>
</reference>
<dbReference type="Proteomes" id="UP000051264">
    <property type="component" value="Unassembled WGS sequence"/>
</dbReference>
<organism evidence="1 2">
    <name type="scientific">Latilactobacillus fuchuensis DSM 14340 = JCM 11249</name>
    <dbReference type="NCBI Taxonomy" id="1423747"/>
    <lineage>
        <taxon>Bacteria</taxon>
        <taxon>Bacillati</taxon>
        <taxon>Bacillota</taxon>
        <taxon>Bacilli</taxon>
        <taxon>Lactobacillales</taxon>
        <taxon>Lactobacillaceae</taxon>
        <taxon>Latilactobacillus</taxon>
    </lineage>
</organism>
<dbReference type="OrthoDB" id="2295474at2"/>
<proteinExistence type="predicted"/>
<protein>
    <submittedName>
        <fullName evidence="1">Uncharacterized protein</fullName>
    </submittedName>
</protein>